<comment type="caution">
    <text evidence="1">The sequence shown here is derived from an EMBL/GenBank/DDBJ whole genome shotgun (WGS) entry which is preliminary data.</text>
</comment>
<protein>
    <submittedName>
        <fullName evidence="1">Uncharacterized protein</fullName>
    </submittedName>
</protein>
<accession>A0A0H1BCZ8</accession>
<keyword evidence="2" id="KW-1185">Reference proteome</keyword>
<dbReference type="AlphaFoldDB" id="A0A0H1BCZ8"/>
<dbReference type="EMBL" id="LDEV01002467">
    <property type="protein sequence ID" value="KLJ08993.1"/>
    <property type="molecule type" value="Genomic_DNA"/>
</dbReference>
<evidence type="ECO:0000313" key="1">
    <source>
        <dbReference type="EMBL" id="KLJ08993.1"/>
    </source>
</evidence>
<sequence>MGRAATCLLTADPSRRSEDVDLVIHVDHRMITSNCLTTQLPTSFRESTNGTPFPHANCTDQEVPFRWSWKYLTTKAGRNVRTLEVLCSLTIRLTDDMNRFAEIFSGKNKHVVVAE</sequence>
<reference evidence="2" key="1">
    <citation type="journal article" date="2015" name="PLoS Genet.">
        <title>The dynamic genome and transcriptome of the human fungal pathogen Blastomyces and close relative Emmonsia.</title>
        <authorList>
            <person name="Munoz J.F."/>
            <person name="Gauthier G.M."/>
            <person name="Desjardins C.A."/>
            <person name="Gallo J.E."/>
            <person name="Holder J."/>
            <person name="Sullivan T.D."/>
            <person name="Marty A.J."/>
            <person name="Carmen J.C."/>
            <person name="Chen Z."/>
            <person name="Ding L."/>
            <person name="Gujja S."/>
            <person name="Magrini V."/>
            <person name="Misas E."/>
            <person name="Mitreva M."/>
            <person name="Priest M."/>
            <person name="Saif S."/>
            <person name="Whiston E.A."/>
            <person name="Young S."/>
            <person name="Zeng Q."/>
            <person name="Goldman W.E."/>
            <person name="Mardis E.R."/>
            <person name="Taylor J.W."/>
            <person name="McEwen J.G."/>
            <person name="Clay O.K."/>
            <person name="Klein B.S."/>
            <person name="Cuomo C.A."/>
        </authorList>
    </citation>
    <scope>NUCLEOTIDE SEQUENCE [LARGE SCALE GENOMIC DNA]</scope>
    <source>
        <strain evidence="2">UAMH 139</strain>
    </source>
</reference>
<evidence type="ECO:0000313" key="2">
    <source>
        <dbReference type="Proteomes" id="UP000053573"/>
    </source>
</evidence>
<dbReference type="OrthoDB" id="4179877at2759"/>
<proteinExistence type="predicted"/>
<organism evidence="1 2">
    <name type="scientific">Blastomyces silverae</name>
    <dbReference type="NCBI Taxonomy" id="2060906"/>
    <lineage>
        <taxon>Eukaryota</taxon>
        <taxon>Fungi</taxon>
        <taxon>Dikarya</taxon>
        <taxon>Ascomycota</taxon>
        <taxon>Pezizomycotina</taxon>
        <taxon>Eurotiomycetes</taxon>
        <taxon>Eurotiomycetidae</taxon>
        <taxon>Onygenales</taxon>
        <taxon>Ajellomycetaceae</taxon>
        <taxon>Blastomyces</taxon>
    </lineage>
</organism>
<dbReference type="Proteomes" id="UP000053573">
    <property type="component" value="Unassembled WGS sequence"/>
</dbReference>
<name>A0A0H1BCZ8_9EURO</name>
<gene>
    <name evidence="1" type="ORF">EMPG_15555</name>
</gene>